<sequence>MTLIDKLPAMADDALGVLGANAERLAQTGTAKQQKEAAAVLPAIRAELTTRRERKEAEAPRRATGGRKTTKAKAPKAADHTADQLGDR</sequence>
<evidence type="ECO:0000313" key="3">
    <source>
        <dbReference type="Proteomes" id="UP000584642"/>
    </source>
</evidence>
<keyword evidence="3" id="KW-1185">Reference proteome</keyword>
<dbReference type="Proteomes" id="UP000584642">
    <property type="component" value="Unassembled WGS sequence"/>
</dbReference>
<organism evidence="2 3">
    <name type="scientific">Azospirillum oleiclasticum</name>
    <dbReference type="NCBI Taxonomy" id="2735135"/>
    <lineage>
        <taxon>Bacteria</taxon>
        <taxon>Pseudomonadati</taxon>
        <taxon>Pseudomonadota</taxon>
        <taxon>Alphaproteobacteria</taxon>
        <taxon>Rhodospirillales</taxon>
        <taxon>Azospirillaceae</taxon>
        <taxon>Azospirillum</taxon>
    </lineage>
</organism>
<reference evidence="2 3" key="1">
    <citation type="submission" date="2020-05" db="EMBL/GenBank/DDBJ databases">
        <title>Azospirillum oleiclasticum sp. nov, a nitrogen-fixing and heavy crude oil-emulsifying bacterium isolated from the crude oil of Yumen Oilfield.</title>
        <authorList>
            <person name="Wu D."/>
            <person name="Cai M."/>
            <person name="Zhang X."/>
        </authorList>
    </citation>
    <scope>NUCLEOTIDE SEQUENCE [LARGE SCALE GENOMIC DNA]</scope>
    <source>
        <strain evidence="2 3">ROY-1-1-2</strain>
    </source>
</reference>
<evidence type="ECO:0000256" key="1">
    <source>
        <dbReference type="SAM" id="MobiDB-lite"/>
    </source>
</evidence>
<feature type="compositionally biased region" description="Basic residues" evidence="1">
    <location>
        <begin position="64"/>
        <end position="74"/>
    </location>
</feature>
<protein>
    <submittedName>
        <fullName evidence="2">Uncharacterized protein</fullName>
    </submittedName>
</protein>
<name>A0ABX2TG54_9PROT</name>
<comment type="caution">
    <text evidence="2">The sequence shown here is derived from an EMBL/GenBank/DDBJ whole genome shotgun (WGS) entry which is preliminary data.</text>
</comment>
<evidence type="ECO:0000313" key="2">
    <source>
        <dbReference type="EMBL" id="NYZ22009.1"/>
    </source>
</evidence>
<feature type="region of interest" description="Disordered" evidence="1">
    <location>
        <begin position="46"/>
        <end position="88"/>
    </location>
</feature>
<dbReference type="RefSeq" id="WP_180283778.1">
    <property type="nucleotide sequence ID" value="NZ_JABFDB010000014.1"/>
</dbReference>
<feature type="compositionally biased region" description="Basic and acidic residues" evidence="1">
    <location>
        <begin position="76"/>
        <end position="88"/>
    </location>
</feature>
<gene>
    <name evidence="2" type="ORF">HND93_20025</name>
</gene>
<proteinExistence type="predicted"/>
<accession>A0ABX2TG54</accession>
<dbReference type="EMBL" id="JABFDB010000014">
    <property type="protein sequence ID" value="NYZ22009.1"/>
    <property type="molecule type" value="Genomic_DNA"/>
</dbReference>
<feature type="compositionally biased region" description="Basic and acidic residues" evidence="1">
    <location>
        <begin position="48"/>
        <end position="61"/>
    </location>
</feature>